<evidence type="ECO:0000313" key="1">
    <source>
        <dbReference type="EMBL" id="WIA22715.1"/>
    </source>
</evidence>
<keyword evidence="2" id="KW-1185">Reference proteome</keyword>
<dbReference type="Proteomes" id="UP001244341">
    <property type="component" value="Chromosome 15b"/>
</dbReference>
<name>A0ABY8UNL9_TETOB</name>
<dbReference type="EMBL" id="CP126222">
    <property type="protein sequence ID" value="WIA22715.1"/>
    <property type="molecule type" value="Genomic_DNA"/>
</dbReference>
<evidence type="ECO:0000313" key="2">
    <source>
        <dbReference type="Proteomes" id="UP001244341"/>
    </source>
</evidence>
<gene>
    <name evidence="1" type="ORF">OEZ85_001121</name>
</gene>
<protein>
    <submittedName>
        <fullName evidence="1">Uncharacterized protein</fullName>
    </submittedName>
</protein>
<accession>A0ABY8UNL9</accession>
<organism evidence="1 2">
    <name type="scientific">Tetradesmus obliquus</name>
    <name type="common">Green alga</name>
    <name type="synonym">Acutodesmus obliquus</name>
    <dbReference type="NCBI Taxonomy" id="3088"/>
    <lineage>
        <taxon>Eukaryota</taxon>
        <taxon>Viridiplantae</taxon>
        <taxon>Chlorophyta</taxon>
        <taxon>core chlorophytes</taxon>
        <taxon>Chlorophyceae</taxon>
        <taxon>CS clade</taxon>
        <taxon>Sphaeropleales</taxon>
        <taxon>Scenedesmaceae</taxon>
        <taxon>Tetradesmus</taxon>
    </lineage>
</organism>
<reference evidence="1 2" key="1">
    <citation type="submission" date="2023-05" db="EMBL/GenBank/DDBJ databases">
        <title>A 100% complete, gapless, phased diploid assembly of the Scenedesmus obliquus UTEX 3031 genome.</title>
        <authorList>
            <person name="Biondi T.C."/>
            <person name="Hanschen E.R."/>
            <person name="Kwon T."/>
            <person name="Eng W."/>
            <person name="Kruse C.P.S."/>
            <person name="Koehler S.I."/>
            <person name="Kunde Y."/>
            <person name="Gleasner C.D."/>
            <person name="You Mak K.T."/>
            <person name="Polle J."/>
            <person name="Hovde B.T."/>
            <person name="Starkenburg S.R."/>
        </authorList>
    </citation>
    <scope>NUCLEOTIDE SEQUENCE [LARGE SCALE GENOMIC DNA]</scope>
    <source>
        <strain evidence="1 2">DOE0152z</strain>
    </source>
</reference>
<sequence>MVRQAAQGRRLLLIEDIQLVEIRQRRCCERAAIKSERESHKYLRLEDKCNRGSGSWTWLAALHLHTAQSSAS</sequence>
<proteinExistence type="predicted"/>